<protein>
    <submittedName>
        <fullName evidence="1">Uncharacterized protein</fullName>
    </submittedName>
</protein>
<dbReference type="Proteomes" id="UP000736787">
    <property type="component" value="Unassembled WGS sequence"/>
</dbReference>
<proteinExistence type="predicted"/>
<name>A0A8T1E0I1_9STRA</name>
<dbReference type="AlphaFoldDB" id="A0A8T1E0I1"/>
<gene>
    <name evidence="1" type="ORF">PC117_g8340</name>
</gene>
<accession>A0A8T1E0I1</accession>
<reference evidence="1" key="1">
    <citation type="submission" date="2018-10" db="EMBL/GenBank/DDBJ databases">
        <title>Effector identification in a new, highly contiguous assembly of the strawberry crown rot pathogen Phytophthora cactorum.</title>
        <authorList>
            <person name="Armitage A.D."/>
            <person name="Nellist C.F."/>
            <person name="Bates H."/>
            <person name="Vickerstaff R.J."/>
            <person name="Harrison R.J."/>
        </authorList>
    </citation>
    <scope>NUCLEOTIDE SEQUENCE</scope>
    <source>
        <strain evidence="1">4040</strain>
    </source>
</reference>
<evidence type="ECO:0000313" key="2">
    <source>
        <dbReference type="Proteomes" id="UP000736787"/>
    </source>
</evidence>
<sequence length="41" mass="4249">MIGTSGDGRRVVGLLVERVGFDASDSIVPIAARRSGYSEPG</sequence>
<comment type="caution">
    <text evidence="1">The sequence shown here is derived from an EMBL/GenBank/DDBJ whole genome shotgun (WGS) entry which is preliminary data.</text>
</comment>
<dbReference type="EMBL" id="RCMK01000179">
    <property type="protein sequence ID" value="KAG2945580.1"/>
    <property type="molecule type" value="Genomic_DNA"/>
</dbReference>
<evidence type="ECO:0000313" key="1">
    <source>
        <dbReference type="EMBL" id="KAG2945580.1"/>
    </source>
</evidence>
<organism evidence="1 2">
    <name type="scientific">Phytophthora cactorum</name>
    <dbReference type="NCBI Taxonomy" id="29920"/>
    <lineage>
        <taxon>Eukaryota</taxon>
        <taxon>Sar</taxon>
        <taxon>Stramenopiles</taxon>
        <taxon>Oomycota</taxon>
        <taxon>Peronosporomycetes</taxon>
        <taxon>Peronosporales</taxon>
        <taxon>Peronosporaceae</taxon>
        <taxon>Phytophthora</taxon>
    </lineage>
</organism>